<evidence type="ECO:0000313" key="2">
    <source>
        <dbReference type="Proteomes" id="UP000499080"/>
    </source>
</evidence>
<proteinExistence type="predicted"/>
<organism evidence="1 2">
    <name type="scientific">Araneus ventricosus</name>
    <name type="common">Orbweaver spider</name>
    <name type="synonym">Epeira ventricosa</name>
    <dbReference type="NCBI Taxonomy" id="182803"/>
    <lineage>
        <taxon>Eukaryota</taxon>
        <taxon>Metazoa</taxon>
        <taxon>Ecdysozoa</taxon>
        <taxon>Arthropoda</taxon>
        <taxon>Chelicerata</taxon>
        <taxon>Arachnida</taxon>
        <taxon>Araneae</taxon>
        <taxon>Araneomorphae</taxon>
        <taxon>Entelegynae</taxon>
        <taxon>Araneoidea</taxon>
        <taxon>Araneidae</taxon>
        <taxon>Araneus</taxon>
    </lineage>
</organism>
<evidence type="ECO:0000313" key="1">
    <source>
        <dbReference type="EMBL" id="GBL81532.1"/>
    </source>
</evidence>
<sequence>MKVLRITNKSTDESCKSLSDFYETGEPKSFSSTSISSRSPKCLRYRIFTVKCEFKPIHHMGEPQVQYLSGEIRKSVQIQKCPDTFDHIVYLVNK</sequence>
<name>A0A4Y2ANR6_ARAVE</name>
<accession>A0A4Y2ANR6</accession>
<protein>
    <submittedName>
        <fullName evidence="1">Uncharacterized protein</fullName>
    </submittedName>
</protein>
<gene>
    <name evidence="1" type="ORF">AVEN_143782_1</name>
</gene>
<keyword evidence="2" id="KW-1185">Reference proteome</keyword>
<comment type="caution">
    <text evidence="1">The sequence shown here is derived from an EMBL/GenBank/DDBJ whole genome shotgun (WGS) entry which is preliminary data.</text>
</comment>
<dbReference type="EMBL" id="BGPR01000025">
    <property type="protein sequence ID" value="GBL81532.1"/>
    <property type="molecule type" value="Genomic_DNA"/>
</dbReference>
<reference evidence="1 2" key="1">
    <citation type="journal article" date="2019" name="Sci. Rep.">
        <title>Orb-weaving spider Araneus ventricosus genome elucidates the spidroin gene catalogue.</title>
        <authorList>
            <person name="Kono N."/>
            <person name="Nakamura H."/>
            <person name="Ohtoshi R."/>
            <person name="Moran D.A.P."/>
            <person name="Shinohara A."/>
            <person name="Yoshida Y."/>
            <person name="Fujiwara M."/>
            <person name="Mori M."/>
            <person name="Tomita M."/>
            <person name="Arakawa K."/>
        </authorList>
    </citation>
    <scope>NUCLEOTIDE SEQUENCE [LARGE SCALE GENOMIC DNA]</scope>
</reference>
<dbReference type="AlphaFoldDB" id="A0A4Y2ANR6"/>
<dbReference type="Proteomes" id="UP000499080">
    <property type="component" value="Unassembled WGS sequence"/>
</dbReference>